<dbReference type="OrthoDB" id="9801219at2"/>
<dbReference type="PANTHER" id="PTHR46566:SF1">
    <property type="entry name" value="1-PHOSPHOFRUCTOKINASE"/>
    <property type="match status" value="1"/>
</dbReference>
<dbReference type="Gene3D" id="3.40.1190.20">
    <property type="match status" value="1"/>
</dbReference>
<dbReference type="Proteomes" id="UP000195918">
    <property type="component" value="Unassembled WGS sequence"/>
</dbReference>
<dbReference type="SUPFAM" id="SSF53613">
    <property type="entry name" value="Ribokinase-like"/>
    <property type="match status" value="1"/>
</dbReference>
<dbReference type="AlphaFoldDB" id="A0A1X6WPM8"/>
<evidence type="ECO:0000256" key="9">
    <source>
        <dbReference type="RuleBase" id="RU369061"/>
    </source>
</evidence>
<dbReference type="FunFam" id="3.40.1190.20:FF:000001">
    <property type="entry name" value="Phosphofructokinase"/>
    <property type="match status" value="1"/>
</dbReference>
<dbReference type="PANTHER" id="PTHR46566">
    <property type="entry name" value="1-PHOSPHOFRUCTOKINASE-RELATED"/>
    <property type="match status" value="1"/>
</dbReference>
<reference evidence="12" key="1">
    <citation type="submission" date="2017-02" db="EMBL/GenBank/DDBJ databases">
        <authorList>
            <person name="Dridi B."/>
        </authorList>
    </citation>
    <scope>NUCLEOTIDE SEQUENCE [LARGE SCALE GENOMIC DNA]</scope>
    <source>
        <strain evidence="12">bH819</strain>
    </source>
</reference>
<proteinExistence type="inferred from homology"/>
<dbReference type="PIRSF" id="PIRSF000535">
    <property type="entry name" value="1PFK/6PFK/LacC"/>
    <property type="match status" value="1"/>
</dbReference>
<evidence type="ECO:0000256" key="7">
    <source>
        <dbReference type="ARBA" id="ARBA00047745"/>
    </source>
</evidence>
<dbReference type="InterPro" id="IPR029056">
    <property type="entry name" value="Ribokinase-like"/>
</dbReference>
<dbReference type="EMBL" id="FWFD01000008">
    <property type="protein sequence ID" value="SLM85616.1"/>
    <property type="molecule type" value="Genomic_DNA"/>
</dbReference>
<dbReference type="InterPro" id="IPR002173">
    <property type="entry name" value="Carboh/pur_kinase_PfkB_CS"/>
</dbReference>
<feature type="domain" description="Carbohydrate kinase PfkB" evidence="10">
    <location>
        <begin position="8"/>
        <end position="280"/>
    </location>
</feature>
<dbReference type="GO" id="GO:0005988">
    <property type="term" value="P:lactose metabolic process"/>
    <property type="evidence" value="ECO:0007669"/>
    <property type="project" value="UniProtKB-KW"/>
</dbReference>
<evidence type="ECO:0000256" key="1">
    <source>
        <dbReference type="ARBA" id="ARBA00005380"/>
    </source>
</evidence>
<evidence type="ECO:0000313" key="11">
    <source>
        <dbReference type="EMBL" id="SLM85616.1"/>
    </source>
</evidence>
<dbReference type="InterPro" id="IPR022463">
    <property type="entry name" value="1-PFruKinase"/>
</dbReference>
<accession>A0A1X6WPM8</accession>
<organism evidence="11 12">
    <name type="scientific">Vagococcus fluvialis bH819</name>
    <dbReference type="NCBI Taxonomy" id="1255619"/>
    <lineage>
        <taxon>Bacteria</taxon>
        <taxon>Bacillati</taxon>
        <taxon>Bacillota</taxon>
        <taxon>Bacilli</taxon>
        <taxon>Lactobacillales</taxon>
        <taxon>Enterococcaceae</taxon>
        <taxon>Vagococcus</taxon>
    </lineage>
</organism>
<evidence type="ECO:0000256" key="3">
    <source>
        <dbReference type="ARBA" id="ARBA00022736"/>
    </source>
</evidence>
<dbReference type="PROSITE" id="PS00583">
    <property type="entry name" value="PFKB_KINASES_1"/>
    <property type="match status" value="1"/>
</dbReference>
<evidence type="ECO:0000313" key="12">
    <source>
        <dbReference type="Proteomes" id="UP000195918"/>
    </source>
</evidence>
<dbReference type="NCBIfam" id="TIGR03168">
    <property type="entry name" value="1-PFK"/>
    <property type="match status" value="1"/>
</dbReference>
<dbReference type="GO" id="GO:0009024">
    <property type="term" value="F:tagatose-6-phosphate kinase activity"/>
    <property type="evidence" value="ECO:0007669"/>
    <property type="project" value="UniProtKB-EC"/>
</dbReference>
<name>A0A1X6WPM8_9ENTE</name>
<dbReference type="GO" id="GO:0016052">
    <property type="term" value="P:carbohydrate catabolic process"/>
    <property type="evidence" value="ECO:0007669"/>
    <property type="project" value="UniProtKB-ARBA"/>
</dbReference>
<dbReference type="PROSITE" id="PS00584">
    <property type="entry name" value="PFKB_KINASES_2"/>
    <property type="match status" value="1"/>
</dbReference>
<comment type="catalytic activity">
    <reaction evidence="7 9">
        <text>beta-D-fructose 1-phosphate + ATP = beta-D-fructose 1,6-bisphosphate + ADP + H(+)</text>
        <dbReference type="Rhea" id="RHEA:14213"/>
        <dbReference type="ChEBI" id="CHEBI:15378"/>
        <dbReference type="ChEBI" id="CHEBI:30616"/>
        <dbReference type="ChEBI" id="CHEBI:32966"/>
        <dbReference type="ChEBI" id="CHEBI:138881"/>
        <dbReference type="ChEBI" id="CHEBI:456216"/>
        <dbReference type="EC" id="2.7.1.56"/>
    </reaction>
</comment>
<gene>
    <name evidence="11" type="ORF">FM121_05910</name>
</gene>
<comment type="function">
    <text evidence="9">Catalyzes the ATP-dependent phosphorylation of fructose-l-phosphate to fructose-l,6-bisphosphate.</text>
</comment>
<dbReference type="InterPro" id="IPR017583">
    <property type="entry name" value="Tagatose/fructose_Pkinase"/>
</dbReference>
<dbReference type="EC" id="2.7.1.144" evidence="8"/>
<keyword evidence="2 8" id="KW-0808">Transferase</keyword>
<sequence>MIYTVTLNPAIDYVIRVPEFQVDQLNKTTEEYKFPGGKGINVSRILKNLGIESTNLGFVGGFTGSFIRNKLSEERLITDFIEVPGDTRINIKLKSDVETEINGQGPTIERIHLQALKAQLSDCTTTDLIVFSGSIPKGLSEDVYLDLVQLVSELEVPFVVDISSEKMLDILKFGPVLIKPNHHELADIFKVSFNNFEEMIPYGQKLVGMGAKNVLLSMGKDGAALFNETGVYRAPGLIGNLKNSVGAGDSMVAGFVSQVSQGDDTLEAFKYGVASGSATAFNDDLAPGKDILALVEKVKINKLT</sequence>
<dbReference type="InterPro" id="IPR011611">
    <property type="entry name" value="PfkB_dom"/>
</dbReference>
<dbReference type="GO" id="GO:2001059">
    <property type="term" value="P:D-tagatose 6-phosphate catabolic process"/>
    <property type="evidence" value="ECO:0007669"/>
    <property type="project" value="UniProtKB-UniPathway"/>
</dbReference>
<dbReference type="Pfam" id="PF00294">
    <property type="entry name" value="PfkB"/>
    <property type="match status" value="1"/>
</dbReference>
<keyword evidence="5 9" id="KW-0418">Kinase</keyword>
<evidence type="ECO:0000256" key="2">
    <source>
        <dbReference type="ARBA" id="ARBA00022679"/>
    </source>
</evidence>
<comment type="catalytic activity">
    <reaction evidence="8">
        <text>D-tagatofuranose 6-phosphate + ATP = D-tagatofuranose 1,6-bisphosphate + ADP + H(+)</text>
        <dbReference type="Rhea" id="RHEA:12420"/>
        <dbReference type="ChEBI" id="CHEBI:15378"/>
        <dbReference type="ChEBI" id="CHEBI:30616"/>
        <dbReference type="ChEBI" id="CHEBI:58694"/>
        <dbReference type="ChEBI" id="CHEBI:58695"/>
        <dbReference type="ChEBI" id="CHEBI:456216"/>
        <dbReference type="EC" id="2.7.1.144"/>
    </reaction>
</comment>
<evidence type="ECO:0000256" key="4">
    <source>
        <dbReference type="ARBA" id="ARBA00022741"/>
    </source>
</evidence>
<keyword evidence="3 8" id="KW-0423">Lactose metabolism</keyword>
<keyword evidence="4 8" id="KW-0547">Nucleotide-binding</keyword>
<dbReference type="NCBIfam" id="TIGR03828">
    <property type="entry name" value="pfkB"/>
    <property type="match status" value="1"/>
</dbReference>
<dbReference type="RefSeq" id="WP_086951247.1">
    <property type="nucleotide sequence ID" value="NZ_FWFD01000008.1"/>
</dbReference>
<comment type="similarity">
    <text evidence="8">Belongs to the carbohydrate kinase PfkB family. LacC subfamily.</text>
</comment>
<keyword evidence="12" id="KW-1185">Reference proteome</keyword>
<keyword evidence="6 8" id="KW-0067">ATP-binding</keyword>
<comment type="pathway">
    <text evidence="8">Carbohydrate metabolism; D-tagatose 6-phosphate degradation; D-glyceraldehyde 3-phosphate and glycerone phosphate from D-tagatose 6-phosphate: step 1/2.</text>
</comment>
<comment type="similarity">
    <text evidence="1">Belongs to the carbohydrate kinase pfkB family.</text>
</comment>
<evidence type="ECO:0000256" key="5">
    <source>
        <dbReference type="ARBA" id="ARBA00022777"/>
    </source>
</evidence>
<evidence type="ECO:0000259" key="10">
    <source>
        <dbReference type="Pfam" id="PF00294"/>
    </source>
</evidence>
<dbReference type="GO" id="GO:0044281">
    <property type="term" value="P:small molecule metabolic process"/>
    <property type="evidence" value="ECO:0007669"/>
    <property type="project" value="UniProtKB-ARBA"/>
</dbReference>
<dbReference type="GO" id="GO:0005829">
    <property type="term" value="C:cytosol"/>
    <property type="evidence" value="ECO:0007669"/>
    <property type="project" value="TreeGrafter"/>
</dbReference>
<dbReference type="GO" id="GO:0008662">
    <property type="term" value="F:1-phosphofructokinase activity"/>
    <property type="evidence" value="ECO:0007669"/>
    <property type="project" value="UniProtKB-UniRule"/>
</dbReference>
<evidence type="ECO:0000256" key="8">
    <source>
        <dbReference type="PIRNR" id="PIRNR000535"/>
    </source>
</evidence>
<protein>
    <recommendedName>
        <fullName evidence="8">Tagatose-6-phosphate kinase</fullName>
        <ecNumber evidence="8">2.7.1.144</ecNumber>
    </recommendedName>
</protein>
<dbReference type="GO" id="GO:0005524">
    <property type="term" value="F:ATP binding"/>
    <property type="evidence" value="ECO:0007669"/>
    <property type="project" value="UniProtKB-UniRule"/>
</dbReference>
<evidence type="ECO:0000256" key="6">
    <source>
        <dbReference type="ARBA" id="ARBA00022840"/>
    </source>
</evidence>
<dbReference type="UniPathway" id="UPA00704">
    <property type="reaction ID" value="UER00715"/>
</dbReference>
<dbReference type="CDD" id="cd01164">
    <property type="entry name" value="FruK_PfkB_like"/>
    <property type="match status" value="1"/>
</dbReference>